<dbReference type="GeneID" id="92079369"/>
<evidence type="ECO:0000313" key="2">
    <source>
        <dbReference type="Proteomes" id="UP001391051"/>
    </source>
</evidence>
<sequence length="106" mass="11974">MCRWRPASSLCQADCCPSRIPQRPRRPWAILAYYMRSSPNLGVDPKTMYNKPATAPYAHGEGCKNRNKPTRSEHGTFHDARLVTGCCSTWDVSYDKRLEALGPNTT</sequence>
<protein>
    <submittedName>
        <fullName evidence="1">Uncharacterized protein</fullName>
    </submittedName>
</protein>
<keyword evidence="2" id="KW-1185">Reference proteome</keyword>
<comment type="caution">
    <text evidence="1">The sequence shown here is derived from an EMBL/GenBank/DDBJ whole genome shotgun (WGS) entry which is preliminary data.</text>
</comment>
<organism evidence="1 2">
    <name type="scientific">Apiospora aurea</name>
    <dbReference type="NCBI Taxonomy" id="335848"/>
    <lineage>
        <taxon>Eukaryota</taxon>
        <taxon>Fungi</taxon>
        <taxon>Dikarya</taxon>
        <taxon>Ascomycota</taxon>
        <taxon>Pezizomycotina</taxon>
        <taxon>Sordariomycetes</taxon>
        <taxon>Xylariomycetidae</taxon>
        <taxon>Amphisphaeriales</taxon>
        <taxon>Apiosporaceae</taxon>
        <taxon>Apiospora</taxon>
    </lineage>
</organism>
<accession>A0ABR1Q9X8</accession>
<reference evidence="1 2" key="1">
    <citation type="submission" date="2023-01" db="EMBL/GenBank/DDBJ databases">
        <title>Analysis of 21 Apiospora genomes using comparative genomics revels a genus with tremendous synthesis potential of carbohydrate active enzymes and secondary metabolites.</title>
        <authorList>
            <person name="Sorensen T."/>
        </authorList>
    </citation>
    <scope>NUCLEOTIDE SEQUENCE [LARGE SCALE GENOMIC DNA]</scope>
    <source>
        <strain evidence="1 2">CBS 24483</strain>
    </source>
</reference>
<name>A0ABR1Q9X8_9PEZI</name>
<dbReference type="RefSeq" id="XP_066698705.1">
    <property type="nucleotide sequence ID" value="XM_066846307.1"/>
</dbReference>
<dbReference type="EMBL" id="JAQQWE010000006">
    <property type="protein sequence ID" value="KAK7949199.1"/>
    <property type="molecule type" value="Genomic_DNA"/>
</dbReference>
<dbReference type="Proteomes" id="UP001391051">
    <property type="component" value="Unassembled WGS sequence"/>
</dbReference>
<proteinExistence type="predicted"/>
<evidence type="ECO:0000313" key="1">
    <source>
        <dbReference type="EMBL" id="KAK7949199.1"/>
    </source>
</evidence>
<gene>
    <name evidence="1" type="ORF">PG986_010085</name>
</gene>